<dbReference type="EMBL" id="JAGIZA010000032">
    <property type="protein sequence ID" value="MBP0496260.1"/>
    <property type="molecule type" value="Genomic_DNA"/>
</dbReference>
<dbReference type="RefSeq" id="WP_209377054.1">
    <property type="nucleotide sequence ID" value="NZ_JAGIZA010000032.1"/>
</dbReference>
<reference evidence="1" key="1">
    <citation type="submission" date="2021-03" db="EMBL/GenBank/DDBJ databases">
        <authorList>
            <person name="So Y."/>
        </authorList>
    </citation>
    <scope>NUCLEOTIDE SEQUENCE</scope>
    <source>
        <strain evidence="1">SG15</strain>
    </source>
</reference>
<organism evidence="1 2">
    <name type="scientific">Roseomonas indoligenes</name>
    <dbReference type="NCBI Taxonomy" id="2820811"/>
    <lineage>
        <taxon>Bacteria</taxon>
        <taxon>Pseudomonadati</taxon>
        <taxon>Pseudomonadota</taxon>
        <taxon>Alphaproteobacteria</taxon>
        <taxon>Acetobacterales</taxon>
        <taxon>Roseomonadaceae</taxon>
        <taxon>Roseomonas</taxon>
    </lineage>
</organism>
<evidence type="ECO:0000313" key="2">
    <source>
        <dbReference type="Proteomes" id="UP000677537"/>
    </source>
</evidence>
<name>A0A940N3T8_9PROT</name>
<evidence type="ECO:0000313" key="1">
    <source>
        <dbReference type="EMBL" id="MBP0496260.1"/>
    </source>
</evidence>
<dbReference type="AlphaFoldDB" id="A0A940N3T8"/>
<proteinExistence type="predicted"/>
<sequence length="48" mass="5520">MSNPTRQVGETTGLTTAEWVAAARVEETRLLLEAQQHRITWLLRQLDE</sequence>
<protein>
    <submittedName>
        <fullName evidence="1">Uncharacterized protein</fullName>
    </submittedName>
</protein>
<comment type="caution">
    <text evidence="1">The sequence shown here is derived from an EMBL/GenBank/DDBJ whole genome shotgun (WGS) entry which is preliminary data.</text>
</comment>
<keyword evidence="2" id="KW-1185">Reference proteome</keyword>
<dbReference type="Proteomes" id="UP000677537">
    <property type="component" value="Unassembled WGS sequence"/>
</dbReference>
<gene>
    <name evidence="1" type="ORF">J5Y10_25980</name>
</gene>
<accession>A0A940N3T8</accession>